<name>A0A0E9RAK8_ANGAN</name>
<organism evidence="1">
    <name type="scientific">Anguilla anguilla</name>
    <name type="common">European freshwater eel</name>
    <name type="synonym">Muraena anguilla</name>
    <dbReference type="NCBI Taxonomy" id="7936"/>
    <lineage>
        <taxon>Eukaryota</taxon>
        <taxon>Metazoa</taxon>
        <taxon>Chordata</taxon>
        <taxon>Craniata</taxon>
        <taxon>Vertebrata</taxon>
        <taxon>Euteleostomi</taxon>
        <taxon>Actinopterygii</taxon>
        <taxon>Neopterygii</taxon>
        <taxon>Teleostei</taxon>
        <taxon>Anguilliformes</taxon>
        <taxon>Anguillidae</taxon>
        <taxon>Anguilla</taxon>
    </lineage>
</organism>
<dbReference type="EMBL" id="GBXM01083219">
    <property type="protein sequence ID" value="JAH25358.1"/>
    <property type="molecule type" value="Transcribed_RNA"/>
</dbReference>
<reference evidence="1" key="2">
    <citation type="journal article" date="2015" name="Fish Shellfish Immunol.">
        <title>Early steps in the European eel (Anguilla anguilla)-Vibrio vulnificus interaction in the gills: Role of the RtxA13 toxin.</title>
        <authorList>
            <person name="Callol A."/>
            <person name="Pajuelo D."/>
            <person name="Ebbesson L."/>
            <person name="Teles M."/>
            <person name="MacKenzie S."/>
            <person name="Amaro C."/>
        </authorList>
    </citation>
    <scope>NUCLEOTIDE SEQUENCE</scope>
</reference>
<dbReference type="AlphaFoldDB" id="A0A0E9RAK8"/>
<proteinExistence type="predicted"/>
<accession>A0A0E9RAK8</accession>
<evidence type="ECO:0000313" key="1">
    <source>
        <dbReference type="EMBL" id="JAH25358.1"/>
    </source>
</evidence>
<sequence>MLFLCFQITVGNCANGLQTVSVEGDVDSCNTDDTPIACFTFTVN</sequence>
<reference evidence="1" key="1">
    <citation type="submission" date="2014-11" db="EMBL/GenBank/DDBJ databases">
        <authorList>
            <person name="Amaro Gonzalez C."/>
        </authorList>
    </citation>
    <scope>NUCLEOTIDE SEQUENCE</scope>
</reference>
<protein>
    <submittedName>
        <fullName evidence="1">Uncharacterized protein</fullName>
    </submittedName>
</protein>